<dbReference type="GO" id="GO:0016020">
    <property type="term" value="C:membrane"/>
    <property type="evidence" value="ECO:0007669"/>
    <property type="project" value="TreeGrafter"/>
</dbReference>
<evidence type="ECO:0000313" key="3">
    <source>
        <dbReference type="EMBL" id="TVZ75136.1"/>
    </source>
</evidence>
<proteinExistence type="predicted"/>
<dbReference type="Pfam" id="PF01757">
    <property type="entry name" value="Acyl_transf_3"/>
    <property type="match status" value="1"/>
</dbReference>
<dbReference type="GO" id="GO:0009103">
    <property type="term" value="P:lipopolysaccharide biosynthetic process"/>
    <property type="evidence" value="ECO:0007669"/>
    <property type="project" value="TreeGrafter"/>
</dbReference>
<dbReference type="InterPro" id="IPR050879">
    <property type="entry name" value="Acyltransferase_3"/>
</dbReference>
<keyword evidence="1" id="KW-0472">Membrane</keyword>
<keyword evidence="1" id="KW-1133">Transmembrane helix</keyword>
<feature type="transmembrane region" description="Helical" evidence="1">
    <location>
        <begin position="88"/>
        <end position="108"/>
    </location>
</feature>
<dbReference type="Proteomes" id="UP000319824">
    <property type="component" value="Unassembled WGS sequence"/>
</dbReference>
<dbReference type="PANTHER" id="PTHR23028:SF53">
    <property type="entry name" value="ACYL_TRANSF_3 DOMAIN-CONTAINING PROTEIN"/>
    <property type="match status" value="1"/>
</dbReference>
<feature type="transmembrane region" description="Helical" evidence="1">
    <location>
        <begin position="128"/>
        <end position="146"/>
    </location>
</feature>
<dbReference type="AlphaFoldDB" id="A0A559TKP3"/>
<gene>
    <name evidence="3" type="ORF">BCL32_0564</name>
</gene>
<feature type="transmembrane region" description="Helical" evidence="1">
    <location>
        <begin position="206"/>
        <end position="228"/>
    </location>
</feature>
<name>A0A559TKP3_9HYPH</name>
<feature type="transmembrane region" description="Helical" evidence="1">
    <location>
        <begin position="12"/>
        <end position="29"/>
    </location>
</feature>
<dbReference type="InterPro" id="IPR002656">
    <property type="entry name" value="Acyl_transf_3_dom"/>
</dbReference>
<feature type="transmembrane region" description="Helical" evidence="1">
    <location>
        <begin position="328"/>
        <end position="350"/>
    </location>
</feature>
<feature type="transmembrane region" description="Helical" evidence="1">
    <location>
        <begin position="303"/>
        <end position="322"/>
    </location>
</feature>
<evidence type="ECO:0000256" key="1">
    <source>
        <dbReference type="SAM" id="Phobius"/>
    </source>
</evidence>
<protein>
    <submittedName>
        <fullName evidence="3">Peptidoglycan/LPS O-acetylase OafA/YrhL</fullName>
    </submittedName>
</protein>
<reference evidence="3 4" key="1">
    <citation type="submission" date="2019-06" db="EMBL/GenBank/DDBJ databases">
        <title>Pac Bio to generate improved reference genome sequences for organisms with transposon mutant libraries (support for FEBA project).</title>
        <authorList>
            <person name="Blow M."/>
        </authorList>
    </citation>
    <scope>NUCLEOTIDE SEQUENCE [LARGE SCALE GENOMIC DNA]</scope>
    <source>
        <strain evidence="3 4">USDA 1844</strain>
    </source>
</reference>
<feature type="transmembrane region" description="Helical" evidence="1">
    <location>
        <begin position="240"/>
        <end position="259"/>
    </location>
</feature>
<sequence>MLLHRFHKLDAVRGVAAFVVVLNHAYNLIPGDNWHNFAFDYTPLSHLVNGRVAVIIFFVLSGFVLTIPYLKRPETPYPQFVFRRFCRIYLPFAMALAFATLLASQIAFSKAEWALGDHDWRTPVDFQLVASHLLMIGVDYSSISLNPPMWTLIQEMRISLMFPLMAFLIVRYSWKALAVVVALAIVSTKTSLIVGETFDDKVPSSLLTSSMLTFYYSYFFFIGIFLASHMERAVELLRKVPTSVHLFVVVGFFLAPKAIVEGSFLLGDFAYALLAAYIIVSCIAFPLQTAFLETRALRWSGRVSYSMYLIHVPIMLALNYVLHDHVPILAILALAIFLTLIAAEIFYRFVEQPAMRLGRIYLNPSTQPGKPQPTLDS</sequence>
<keyword evidence="1" id="KW-0812">Transmembrane</keyword>
<comment type="caution">
    <text evidence="3">The sequence shown here is derived from an EMBL/GenBank/DDBJ whole genome shotgun (WGS) entry which is preliminary data.</text>
</comment>
<feature type="transmembrane region" description="Helical" evidence="1">
    <location>
        <begin position="158"/>
        <end position="186"/>
    </location>
</feature>
<feature type="transmembrane region" description="Helical" evidence="1">
    <location>
        <begin position="271"/>
        <end position="291"/>
    </location>
</feature>
<accession>A0A559TKP3</accession>
<evidence type="ECO:0000313" key="4">
    <source>
        <dbReference type="Proteomes" id="UP000319824"/>
    </source>
</evidence>
<dbReference type="GO" id="GO:0016747">
    <property type="term" value="F:acyltransferase activity, transferring groups other than amino-acyl groups"/>
    <property type="evidence" value="ECO:0007669"/>
    <property type="project" value="InterPro"/>
</dbReference>
<evidence type="ECO:0000259" key="2">
    <source>
        <dbReference type="Pfam" id="PF01757"/>
    </source>
</evidence>
<feature type="transmembrane region" description="Helical" evidence="1">
    <location>
        <begin position="49"/>
        <end position="67"/>
    </location>
</feature>
<dbReference type="RefSeq" id="WP_022718994.1">
    <property type="nucleotide sequence ID" value="NZ_ATTQ01000037.1"/>
</dbReference>
<organism evidence="3 4">
    <name type="scientific">Rhizobium mongolense USDA 1844</name>
    <dbReference type="NCBI Taxonomy" id="1079460"/>
    <lineage>
        <taxon>Bacteria</taxon>
        <taxon>Pseudomonadati</taxon>
        <taxon>Pseudomonadota</taxon>
        <taxon>Alphaproteobacteria</taxon>
        <taxon>Hyphomicrobiales</taxon>
        <taxon>Rhizobiaceae</taxon>
        <taxon>Rhizobium/Agrobacterium group</taxon>
        <taxon>Rhizobium</taxon>
    </lineage>
</organism>
<dbReference type="PANTHER" id="PTHR23028">
    <property type="entry name" value="ACETYLTRANSFERASE"/>
    <property type="match status" value="1"/>
</dbReference>
<feature type="domain" description="Acyltransferase 3" evidence="2">
    <location>
        <begin position="7"/>
        <end position="342"/>
    </location>
</feature>
<dbReference type="EMBL" id="VISO01000001">
    <property type="protein sequence ID" value="TVZ75136.1"/>
    <property type="molecule type" value="Genomic_DNA"/>
</dbReference>